<dbReference type="Gene3D" id="3.30.70.330">
    <property type="match status" value="1"/>
</dbReference>
<evidence type="ECO:0000313" key="4">
    <source>
        <dbReference type="EMBL" id="EXJ58054.1"/>
    </source>
</evidence>
<reference evidence="4 5" key="1">
    <citation type="submission" date="2013-03" db="EMBL/GenBank/DDBJ databases">
        <title>The Genome Sequence of Cladophialophora yegresii CBS 114405.</title>
        <authorList>
            <consortium name="The Broad Institute Genomics Platform"/>
            <person name="Cuomo C."/>
            <person name="de Hoog S."/>
            <person name="Gorbushina A."/>
            <person name="Walker B."/>
            <person name="Young S.K."/>
            <person name="Zeng Q."/>
            <person name="Gargeya S."/>
            <person name="Fitzgerald M."/>
            <person name="Haas B."/>
            <person name="Abouelleil A."/>
            <person name="Allen A.W."/>
            <person name="Alvarado L."/>
            <person name="Arachchi H.M."/>
            <person name="Berlin A.M."/>
            <person name="Chapman S.B."/>
            <person name="Gainer-Dewar J."/>
            <person name="Goldberg J."/>
            <person name="Griggs A."/>
            <person name="Gujja S."/>
            <person name="Hansen M."/>
            <person name="Howarth C."/>
            <person name="Imamovic A."/>
            <person name="Ireland A."/>
            <person name="Larimer J."/>
            <person name="McCowan C."/>
            <person name="Murphy C."/>
            <person name="Pearson M."/>
            <person name="Poon T.W."/>
            <person name="Priest M."/>
            <person name="Roberts A."/>
            <person name="Saif S."/>
            <person name="Shea T."/>
            <person name="Sisk P."/>
            <person name="Sykes S."/>
            <person name="Wortman J."/>
            <person name="Nusbaum C."/>
            <person name="Birren B."/>
        </authorList>
    </citation>
    <scope>NUCLEOTIDE SEQUENCE [LARGE SCALE GENOMIC DNA]</scope>
    <source>
        <strain evidence="4 5">CBS 114405</strain>
    </source>
</reference>
<gene>
    <name evidence="4" type="ORF">A1O7_05477</name>
</gene>
<dbReference type="OrthoDB" id="2935572at2759"/>
<dbReference type="InterPro" id="IPR035979">
    <property type="entry name" value="RBD_domain_sf"/>
</dbReference>
<feature type="domain" description="RRM" evidence="3">
    <location>
        <begin position="153"/>
        <end position="226"/>
    </location>
</feature>
<accession>W9WHS5</accession>
<dbReference type="RefSeq" id="XP_007757677.1">
    <property type="nucleotide sequence ID" value="XM_007759487.1"/>
</dbReference>
<dbReference type="SUPFAM" id="SSF54928">
    <property type="entry name" value="RNA-binding domain, RBD"/>
    <property type="match status" value="1"/>
</dbReference>
<dbReference type="GO" id="GO:0003723">
    <property type="term" value="F:RNA binding"/>
    <property type="evidence" value="ECO:0007669"/>
    <property type="project" value="UniProtKB-UniRule"/>
</dbReference>
<feature type="compositionally biased region" description="Polar residues" evidence="2">
    <location>
        <begin position="96"/>
        <end position="117"/>
    </location>
</feature>
<dbReference type="VEuPathDB" id="FungiDB:A1O7_05477"/>
<name>W9WHS5_9EURO</name>
<dbReference type="AlphaFoldDB" id="W9WHS5"/>
<evidence type="ECO:0000256" key="2">
    <source>
        <dbReference type="SAM" id="MobiDB-lite"/>
    </source>
</evidence>
<evidence type="ECO:0000259" key="3">
    <source>
        <dbReference type="PROSITE" id="PS50102"/>
    </source>
</evidence>
<dbReference type="PROSITE" id="PS50102">
    <property type="entry name" value="RRM"/>
    <property type="match status" value="1"/>
</dbReference>
<organism evidence="4 5">
    <name type="scientific">Cladophialophora yegresii CBS 114405</name>
    <dbReference type="NCBI Taxonomy" id="1182544"/>
    <lineage>
        <taxon>Eukaryota</taxon>
        <taxon>Fungi</taxon>
        <taxon>Dikarya</taxon>
        <taxon>Ascomycota</taxon>
        <taxon>Pezizomycotina</taxon>
        <taxon>Eurotiomycetes</taxon>
        <taxon>Chaetothyriomycetidae</taxon>
        <taxon>Chaetothyriales</taxon>
        <taxon>Herpotrichiellaceae</taxon>
        <taxon>Cladophialophora</taxon>
    </lineage>
</organism>
<evidence type="ECO:0000256" key="1">
    <source>
        <dbReference type="PROSITE-ProRule" id="PRU00176"/>
    </source>
</evidence>
<keyword evidence="5" id="KW-1185">Reference proteome</keyword>
<dbReference type="HOGENOM" id="CLU_043434_0_0_1"/>
<protein>
    <recommendedName>
        <fullName evidence="3">RRM domain-containing protein</fullName>
    </recommendedName>
</protein>
<feature type="region of interest" description="Disordered" evidence="2">
    <location>
        <begin position="58"/>
        <end position="122"/>
    </location>
</feature>
<dbReference type="Proteomes" id="UP000019473">
    <property type="component" value="Unassembled WGS sequence"/>
</dbReference>
<dbReference type="InterPro" id="IPR012677">
    <property type="entry name" value="Nucleotide-bd_a/b_plait_sf"/>
</dbReference>
<comment type="caution">
    <text evidence="4">The sequence shown here is derived from an EMBL/GenBank/DDBJ whole genome shotgun (WGS) entry which is preliminary data.</text>
</comment>
<evidence type="ECO:0000313" key="5">
    <source>
        <dbReference type="Proteomes" id="UP000019473"/>
    </source>
</evidence>
<dbReference type="CDD" id="cd12261">
    <property type="entry name" value="RRM1_3_MRN1"/>
    <property type="match status" value="1"/>
</dbReference>
<dbReference type="STRING" id="1182544.W9WHS5"/>
<keyword evidence="1" id="KW-0694">RNA-binding</keyword>
<sequence length="368" mass="40573">MANHACGRDAGAVTISVQEYNTLLDTGRKYHALRQALLIGGATGESLDVLISSCSLPTPAFTPNDSPIEETTPDQSGMLEWTPAPTASPFTPRAPPSTTSSRHQNPSSIPTTLGSSNPWPPGVVCADGSVSGQLIEDPQEDESACSDNITGRRSLVLTGLPPDTTLQRLAKLLKGGAILQMHLSKRHDSAHVSFVDPIAAESFLEYVQTNEIYIQGKKVTASWDKQQRFIKPYLAKLIAFSGLTRNLVIRFAKEEWTAQSIREDLEHIHQLEIVDSFFRNGHAYLSLNSIQHALTARTCMHSQLKYKKLRIDSWPDDCAQPLPNATIKQPQYLQPVQPAAVHRNRFAPLYPGNEESQESLNLIHSSEY</sequence>
<dbReference type="InterPro" id="IPR000504">
    <property type="entry name" value="RRM_dom"/>
</dbReference>
<dbReference type="EMBL" id="AMGW01000004">
    <property type="protein sequence ID" value="EXJ58054.1"/>
    <property type="molecule type" value="Genomic_DNA"/>
</dbReference>
<proteinExistence type="predicted"/>
<dbReference type="GeneID" id="19180062"/>
<dbReference type="SMART" id="SM00360">
    <property type="entry name" value="RRM"/>
    <property type="match status" value="2"/>
</dbReference>
<dbReference type="eggNOG" id="KOG0118">
    <property type="taxonomic scope" value="Eukaryota"/>
</dbReference>